<reference evidence="10" key="1">
    <citation type="journal article" date="2017" name="Nat. Microbiol.">
        <title>Global analysis of biosynthetic gene clusters reveals vast potential of secondary metabolite production in Penicillium species.</title>
        <authorList>
            <person name="Nielsen J.C."/>
            <person name="Grijseels S."/>
            <person name="Prigent S."/>
            <person name="Ji B."/>
            <person name="Dainat J."/>
            <person name="Nielsen K.F."/>
            <person name="Frisvad J.C."/>
            <person name="Workman M."/>
            <person name="Nielsen J."/>
        </authorList>
    </citation>
    <scope>NUCLEOTIDE SEQUENCE [LARGE SCALE GENOMIC DNA]</scope>
    <source>
        <strain evidence="10">IBT 14082</strain>
    </source>
</reference>
<dbReference type="OrthoDB" id="5342292at2759"/>
<evidence type="ECO:0000313" key="10">
    <source>
        <dbReference type="Proteomes" id="UP000191342"/>
    </source>
</evidence>
<evidence type="ECO:0000256" key="3">
    <source>
        <dbReference type="ARBA" id="ARBA00022989"/>
    </source>
</evidence>
<feature type="transmembrane region" description="Helical" evidence="7">
    <location>
        <begin position="107"/>
        <end position="130"/>
    </location>
</feature>
<dbReference type="InterPro" id="IPR052337">
    <property type="entry name" value="SAT4-like"/>
</dbReference>
<keyword evidence="4 7" id="KW-0472">Membrane</keyword>
<protein>
    <recommendedName>
        <fullName evidence="8">Rhodopsin domain-containing protein</fullName>
    </recommendedName>
</protein>
<feature type="transmembrane region" description="Helical" evidence="7">
    <location>
        <begin position="142"/>
        <end position="165"/>
    </location>
</feature>
<proteinExistence type="inferred from homology"/>
<feature type="domain" description="Rhodopsin" evidence="8">
    <location>
        <begin position="32"/>
        <end position="286"/>
    </location>
</feature>
<evidence type="ECO:0000256" key="4">
    <source>
        <dbReference type="ARBA" id="ARBA00023136"/>
    </source>
</evidence>
<dbReference type="PANTHER" id="PTHR33048">
    <property type="entry name" value="PTH11-LIKE INTEGRAL MEMBRANE PROTEIN (AFU_ORTHOLOGUE AFUA_5G11245)"/>
    <property type="match status" value="1"/>
</dbReference>
<evidence type="ECO:0000256" key="6">
    <source>
        <dbReference type="SAM" id="MobiDB-lite"/>
    </source>
</evidence>
<feature type="region of interest" description="Disordered" evidence="6">
    <location>
        <begin position="308"/>
        <end position="340"/>
    </location>
</feature>
<accession>A0A1V6TB32</accession>
<evidence type="ECO:0000256" key="7">
    <source>
        <dbReference type="SAM" id="Phobius"/>
    </source>
</evidence>
<keyword evidence="3 7" id="KW-1133">Transmembrane helix</keyword>
<gene>
    <name evidence="9" type="ORF">PENFLA_c011G02687</name>
</gene>
<evidence type="ECO:0000256" key="5">
    <source>
        <dbReference type="ARBA" id="ARBA00038359"/>
    </source>
</evidence>
<evidence type="ECO:0000313" key="9">
    <source>
        <dbReference type="EMBL" id="OQE23356.1"/>
    </source>
</evidence>
<evidence type="ECO:0000256" key="1">
    <source>
        <dbReference type="ARBA" id="ARBA00004141"/>
    </source>
</evidence>
<feature type="transmembrane region" description="Helical" evidence="7">
    <location>
        <begin position="16"/>
        <end position="36"/>
    </location>
</feature>
<keyword evidence="10" id="KW-1185">Reference proteome</keyword>
<comment type="similarity">
    <text evidence="5">Belongs to the SAT4 family.</text>
</comment>
<dbReference type="EMBL" id="MLQL01000011">
    <property type="protein sequence ID" value="OQE23356.1"/>
    <property type="molecule type" value="Genomic_DNA"/>
</dbReference>
<evidence type="ECO:0000259" key="8">
    <source>
        <dbReference type="Pfam" id="PF20684"/>
    </source>
</evidence>
<comment type="subcellular location">
    <subcellularLocation>
        <location evidence="1">Membrane</location>
        <topology evidence="1">Multi-pass membrane protein</topology>
    </subcellularLocation>
</comment>
<comment type="caution">
    <text evidence="9">The sequence shown here is derived from an EMBL/GenBank/DDBJ whole genome shotgun (WGS) entry which is preliminary data.</text>
</comment>
<dbReference type="Proteomes" id="UP000191342">
    <property type="component" value="Unassembled WGS sequence"/>
</dbReference>
<sequence>MNHLLRKRENLESINLVTQILCFSIISPLVALRLYAKTKLHHPFGVEDASCYAALVLFWGHSICALFYTSSGGLVSSDSSVKWDRGTKYKVSKYHTPFKQFMLTNKIFYIATMFYIPMVLCVKTSLIYIMIRLWSPYRRKVISLYTFLGFLISYYTVILFVKIFTCDPISSYWDSDQHGGTCLNRFTIIITDSVVSVITDLAILVFPIALAWTLHMPISRKLHVIAILGAGSIAIAFSIYRLVLVIRERNNSDEIEVFMKVLLSDNAEGGLGLVCTCIPAINKLFRQCSGKWPWRANERQRQSEFSASLNPYRNNDDEDTHASPHGLPSVSDRESCISTI</sequence>
<dbReference type="STRING" id="254877.A0A1V6TB32"/>
<feature type="transmembrane region" description="Helical" evidence="7">
    <location>
        <begin position="185"/>
        <end position="212"/>
    </location>
</feature>
<dbReference type="InterPro" id="IPR049326">
    <property type="entry name" value="Rhodopsin_dom_fungi"/>
</dbReference>
<dbReference type="Pfam" id="PF20684">
    <property type="entry name" value="Fung_rhodopsin"/>
    <property type="match status" value="1"/>
</dbReference>
<dbReference type="AlphaFoldDB" id="A0A1V6TB32"/>
<feature type="transmembrane region" description="Helical" evidence="7">
    <location>
        <begin position="224"/>
        <end position="243"/>
    </location>
</feature>
<feature type="transmembrane region" description="Helical" evidence="7">
    <location>
        <begin position="48"/>
        <end position="68"/>
    </location>
</feature>
<feature type="compositionally biased region" description="Basic and acidic residues" evidence="6">
    <location>
        <begin position="331"/>
        <end position="340"/>
    </location>
</feature>
<organism evidence="9 10">
    <name type="scientific">Penicillium flavigenum</name>
    <dbReference type="NCBI Taxonomy" id="254877"/>
    <lineage>
        <taxon>Eukaryota</taxon>
        <taxon>Fungi</taxon>
        <taxon>Dikarya</taxon>
        <taxon>Ascomycota</taxon>
        <taxon>Pezizomycotina</taxon>
        <taxon>Eurotiomycetes</taxon>
        <taxon>Eurotiomycetidae</taxon>
        <taxon>Eurotiales</taxon>
        <taxon>Aspergillaceae</taxon>
        <taxon>Penicillium</taxon>
    </lineage>
</organism>
<dbReference type="PANTHER" id="PTHR33048:SF108">
    <property type="entry name" value="INTEGRAL MEMBRANE PROTEIN"/>
    <property type="match status" value="1"/>
</dbReference>
<evidence type="ECO:0000256" key="2">
    <source>
        <dbReference type="ARBA" id="ARBA00022692"/>
    </source>
</evidence>
<keyword evidence="2 7" id="KW-0812">Transmembrane</keyword>
<dbReference type="GO" id="GO:0016020">
    <property type="term" value="C:membrane"/>
    <property type="evidence" value="ECO:0007669"/>
    <property type="project" value="UniProtKB-SubCell"/>
</dbReference>
<name>A0A1V6TB32_9EURO</name>